<accession>A0ABQ1IG24</accession>
<dbReference type="InterPro" id="IPR009057">
    <property type="entry name" value="Homeodomain-like_sf"/>
</dbReference>
<evidence type="ECO:0000256" key="5">
    <source>
        <dbReference type="SAM" id="MobiDB-lite"/>
    </source>
</evidence>
<evidence type="ECO:0000259" key="6">
    <source>
        <dbReference type="PROSITE" id="PS01124"/>
    </source>
</evidence>
<dbReference type="SUPFAM" id="SSF46689">
    <property type="entry name" value="Homeodomain-like"/>
    <property type="match status" value="1"/>
</dbReference>
<dbReference type="PROSITE" id="PS00041">
    <property type="entry name" value="HTH_ARAC_FAMILY_1"/>
    <property type="match status" value="1"/>
</dbReference>
<dbReference type="InterPro" id="IPR011051">
    <property type="entry name" value="RmlC_Cupin_sf"/>
</dbReference>
<name>A0ABQ1IG24_9PROT</name>
<evidence type="ECO:0000313" key="7">
    <source>
        <dbReference type="EMBL" id="GGB36486.1"/>
    </source>
</evidence>
<dbReference type="Gene3D" id="1.10.10.60">
    <property type="entry name" value="Homeodomain-like"/>
    <property type="match status" value="1"/>
</dbReference>
<dbReference type="Pfam" id="PF02311">
    <property type="entry name" value="AraC_binding"/>
    <property type="match status" value="1"/>
</dbReference>
<dbReference type="Proteomes" id="UP000603352">
    <property type="component" value="Unassembled WGS sequence"/>
</dbReference>
<keyword evidence="1" id="KW-0805">Transcription regulation</keyword>
<reference evidence="8" key="1">
    <citation type="journal article" date="2019" name="Int. J. Syst. Evol. Microbiol.">
        <title>The Global Catalogue of Microorganisms (GCM) 10K type strain sequencing project: providing services to taxonomists for standard genome sequencing and annotation.</title>
        <authorList>
            <consortium name="The Broad Institute Genomics Platform"/>
            <consortium name="The Broad Institute Genome Sequencing Center for Infectious Disease"/>
            <person name="Wu L."/>
            <person name="Ma J."/>
        </authorList>
    </citation>
    <scope>NUCLEOTIDE SEQUENCE [LARGE SCALE GENOMIC DNA]</scope>
    <source>
        <strain evidence="8">CGMCC 1.10188</strain>
    </source>
</reference>
<dbReference type="InterPro" id="IPR020449">
    <property type="entry name" value="Tscrpt_reg_AraC-type_HTH"/>
</dbReference>
<evidence type="ECO:0000256" key="3">
    <source>
        <dbReference type="ARBA" id="ARBA00023159"/>
    </source>
</evidence>
<dbReference type="PROSITE" id="PS01124">
    <property type="entry name" value="HTH_ARAC_FAMILY_2"/>
    <property type="match status" value="1"/>
</dbReference>
<dbReference type="PANTHER" id="PTHR11019">
    <property type="entry name" value="HTH-TYPE TRANSCRIPTIONAL REGULATOR NIMR"/>
    <property type="match status" value="1"/>
</dbReference>
<comment type="caution">
    <text evidence="7">The sequence shown here is derived from an EMBL/GenBank/DDBJ whole genome shotgun (WGS) entry which is preliminary data.</text>
</comment>
<feature type="domain" description="HTH araC/xylS-type" evidence="6">
    <location>
        <begin position="185"/>
        <end position="285"/>
    </location>
</feature>
<dbReference type="CDD" id="cd06124">
    <property type="entry name" value="cupin_NimR-like_N"/>
    <property type="match status" value="1"/>
</dbReference>
<evidence type="ECO:0000256" key="4">
    <source>
        <dbReference type="ARBA" id="ARBA00023163"/>
    </source>
</evidence>
<keyword evidence="2" id="KW-0238">DNA-binding</keyword>
<proteinExistence type="predicted"/>
<dbReference type="SMART" id="SM00342">
    <property type="entry name" value="HTH_ARAC"/>
    <property type="match status" value="1"/>
</dbReference>
<dbReference type="SUPFAM" id="SSF51182">
    <property type="entry name" value="RmlC-like cupins"/>
    <property type="match status" value="1"/>
</dbReference>
<dbReference type="InterPro" id="IPR003313">
    <property type="entry name" value="AraC-bd"/>
</dbReference>
<organism evidence="7 8">
    <name type="scientific">Tistrella bauzanensis</name>
    <dbReference type="NCBI Taxonomy" id="657419"/>
    <lineage>
        <taxon>Bacteria</taxon>
        <taxon>Pseudomonadati</taxon>
        <taxon>Pseudomonadota</taxon>
        <taxon>Alphaproteobacteria</taxon>
        <taxon>Geminicoccales</taxon>
        <taxon>Geminicoccaceae</taxon>
        <taxon>Tistrella</taxon>
    </lineage>
</organism>
<evidence type="ECO:0000256" key="2">
    <source>
        <dbReference type="ARBA" id="ARBA00023125"/>
    </source>
</evidence>
<evidence type="ECO:0000313" key="8">
    <source>
        <dbReference type="Proteomes" id="UP000603352"/>
    </source>
</evidence>
<keyword evidence="8" id="KW-1185">Reference proteome</keyword>
<dbReference type="PRINTS" id="PR00032">
    <property type="entry name" value="HTHARAC"/>
</dbReference>
<dbReference type="EMBL" id="BMDZ01000015">
    <property type="protein sequence ID" value="GGB36486.1"/>
    <property type="molecule type" value="Genomic_DNA"/>
</dbReference>
<sequence>MLGHTGHPAREVTAPVPSPPPHDVDVFGHWAARSLAEKLQRIDRPVVAMAAEFAEGNIGTHHDHPRGQIEYALTGVMTAITDDGTWVVPPRTALWIPARTMHQVRNWGPLSLRTLYLDMAVCAALPTGCRVFRVSDLLHALIVEMVAVPHEYPLDGREARIADLLIGELGRMPDVDLHAPMPQDRRLARICREVLKDPAAEHDLDHWAGIGGMARRTLTRQFRRETGLTFNEWRQQVRLLEALPRLAAGETVTNVALDLGYESPSAFTAMFRRTLGATPRDYLRTTTDGGAQARGT</sequence>
<keyword evidence="4" id="KW-0804">Transcription</keyword>
<dbReference type="RefSeq" id="WP_188576848.1">
    <property type="nucleotide sequence ID" value="NZ_BMDZ01000015.1"/>
</dbReference>
<keyword evidence="3" id="KW-0010">Activator</keyword>
<dbReference type="InterPro" id="IPR018062">
    <property type="entry name" value="HTH_AraC-typ_CS"/>
</dbReference>
<dbReference type="InterPro" id="IPR014710">
    <property type="entry name" value="RmlC-like_jellyroll"/>
</dbReference>
<dbReference type="PANTHER" id="PTHR11019:SF159">
    <property type="entry name" value="TRANSCRIPTIONAL REGULATOR-RELATED"/>
    <property type="match status" value="1"/>
</dbReference>
<gene>
    <name evidence="7" type="ORF">GCM10011505_17470</name>
</gene>
<protein>
    <submittedName>
        <fullName evidence="7">AraC family transcriptional regulator</fullName>
    </submittedName>
</protein>
<dbReference type="InterPro" id="IPR018060">
    <property type="entry name" value="HTH_AraC"/>
</dbReference>
<feature type="region of interest" description="Disordered" evidence="5">
    <location>
        <begin position="1"/>
        <end position="21"/>
    </location>
</feature>
<dbReference type="Gene3D" id="2.60.120.10">
    <property type="entry name" value="Jelly Rolls"/>
    <property type="match status" value="1"/>
</dbReference>
<dbReference type="Pfam" id="PF12833">
    <property type="entry name" value="HTH_18"/>
    <property type="match status" value="1"/>
</dbReference>
<evidence type="ECO:0000256" key="1">
    <source>
        <dbReference type="ARBA" id="ARBA00023015"/>
    </source>
</evidence>